<protein>
    <submittedName>
        <fullName evidence="3">Uncharacterized protein</fullName>
    </submittedName>
</protein>
<keyword evidence="2" id="KW-1133">Transmembrane helix</keyword>
<feature type="transmembrane region" description="Helical" evidence="2">
    <location>
        <begin position="152"/>
        <end position="171"/>
    </location>
</feature>
<dbReference type="Proteomes" id="UP000015241">
    <property type="component" value="Unassembled WGS sequence"/>
</dbReference>
<gene>
    <name evidence="3" type="ORF">FOMPIDRAFT_1055039</name>
</gene>
<keyword evidence="4" id="KW-1185">Reference proteome</keyword>
<proteinExistence type="predicted"/>
<evidence type="ECO:0000256" key="1">
    <source>
        <dbReference type="SAM" id="MobiDB-lite"/>
    </source>
</evidence>
<reference evidence="3 4" key="1">
    <citation type="journal article" date="2012" name="Science">
        <title>The Paleozoic origin of enzymatic lignin decomposition reconstructed from 31 fungal genomes.</title>
        <authorList>
            <person name="Floudas D."/>
            <person name="Binder M."/>
            <person name="Riley R."/>
            <person name="Barry K."/>
            <person name="Blanchette R.A."/>
            <person name="Henrissat B."/>
            <person name="Martinez A.T."/>
            <person name="Otillar R."/>
            <person name="Spatafora J.W."/>
            <person name="Yadav J.S."/>
            <person name="Aerts A."/>
            <person name="Benoit I."/>
            <person name="Boyd A."/>
            <person name="Carlson A."/>
            <person name="Copeland A."/>
            <person name="Coutinho P.M."/>
            <person name="de Vries R.P."/>
            <person name="Ferreira P."/>
            <person name="Findley K."/>
            <person name="Foster B."/>
            <person name="Gaskell J."/>
            <person name="Glotzer D."/>
            <person name="Gorecki P."/>
            <person name="Heitman J."/>
            <person name="Hesse C."/>
            <person name="Hori C."/>
            <person name="Igarashi K."/>
            <person name="Jurgens J.A."/>
            <person name="Kallen N."/>
            <person name="Kersten P."/>
            <person name="Kohler A."/>
            <person name="Kuees U."/>
            <person name="Kumar T.K.A."/>
            <person name="Kuo A."/>
            <person name="LaButti K."/>
            <person name="Larrondo L.F."/>
            <person name="Lindquist E."/>
            <person name="Ling A."/>
            <person name="Lombard V."/>
            <person name="Lucas S."/>
            <person name="Lundell T."/>
            <person name="Martin R."/>
            <person name="McLaughlin D.J."/>
            <person name="Morgenstern I."/>
            <person name="Morin E."/>
            <person name="Murat C."/>
            <person name="Nagy L.G."/>
            <person name="Nolan M."/>
            <person name="Ohm R.A."/>
            <person name="Patyshakuliyeva A."/>
            <person name="Rokas A."/>
            <person name="Ruiz-Duenas F.J."/>
            <person name="Sabat G."/>
            <person name="Salamov A."/>
            <person name="Samejima M."/>
            <person name="Schmutz J."/>
            <person name="Slot J.C."/>
            <person name="St John F."/>
            <person name="Stenlid J."/>
            <person name="Sun H."/>
            <person name="Sun S."/>
            <person name="Syed K."/>
            <person name="Tsang A."/>
            <person name="Wiebenga A."/>
            <person name="Young D."/>
            <person name="Pisabarro A."/>
            <person name="Eastwood D.C."/>
            <person name="Martin F."/>
            <person name="Cullen D."/>
            <person name="Grigoriev I.V."/>
            <person name="Hibbett D.S."/>
        </authorList>
    </citation>
    <scope>NUCLEOTIDE SEQUENCE</scope>
    <source>
        <strain evidence="4">FP-58527</strain>
    </source>
</reference>
<evidence type="ECO:0000313" key="3">
    <source>
        <dbReference type="EMBL" id="EPS94480.1"/>
    </source>
</evidence>
<name>S8EY15_FOMSC</name>
<dbReference type="InParanoid" id="S8EY15"/>
<dbReference type="AlphaFoldDB" id="S8EY15"/>
<sequence>MRRHASVYHAKVRAFEFAISLAELLPMLKVYTAVYLWKYRKTPDKRMGLFQHLLEVALSDNPNSGRPPRIWVERTQAMYLPAWLIDASVVATAERITSSGVEPALATVASQSSYFPGFSSEPLSCMALGADLEDSVAVPFSDKLRQQFGQEITCVPFMLAPFSLFSLWRLAGVMSITKNFRMDISSARANMMAAYPVLVPVYLVEFRVNTGGETESYTVVCQAATLWSPYVIDDYIGLLARDPAIARKPLHPFLPSPFLKGLRAMLSFANLTCKVTSNTATGIALSVSPRGVSAGLSYLINSLGTMRGATRAYEDMFFRRRDDPPGSGLSKPIDIDWDDLRIRPFTAEERRHNRLWTQLDAQVQRFRWFAANGKVAKDKLPPVILQMAQSSRDMHEDARPEWLRQWHARPNKKDDGFT</sequence>
<dbReference type="eggNOG" id="ENOG502SCBP">
    <property type="taxonomic scope" value="Eukaryota"/>
</dbReference>
<organism evidence="3 4">
    <name type="scientific">Fomitopsis schrenkii</name>
    <name type="common">Brown rot fungus</name>
    <dbReference type="NCBI Taxonomy" id="2126942"/>
    <lineage>
        <taxon>Eukaryota</taxon>
        <taxon>Fungi</taxon>
        <taxon>Dikarya</taxon>
        <taxon>Basidiomycota</taxon>
        <taxon>Agaricomycotina</taxon>
        <taxon>Agaricomycetes</taxon>
        <taxon>Polyporales</taxon>
        <taxon>Fomitopsis</taxon>
    </lineage>
</organism>
<keyword evidence="2" id="KW-0472">Membrane</keyword>
<accession>S8EY15</accession>
<evidence type="ECO:0000313" key="4">
    <source>
        <dbReference type="Proteomes" id="UP000015241"/>
    </source>
</evidence>
<keyword evidence="2" id="KW-0812">Transmembrane</keyword>
<feature type="transmembrane region" description="Helical" evidence="2">
    <location>
        <begin position="17"/>
        <end position="37"/>
    </location>
</feature>
<dbReference type="EMBL" id="KE504231">
    <property type="protein sequence ID" value="EPS94480.1"/>
    <property type="molecule type" value="Genomic_DNA"/>
</dbReference>
<evidence type="ECO:0000256" key="2">
    <source>
        <dbReference type="SAM" id="Phobius"/>
    </source>
</evidence>
<feature type="region of interest" description="Disordered" evidence="1">
    <location>
        <begin position="396"/>
        <end position="418"/>
    </location>
</feature>
<dbReference type="HOGENOM" id="CLU_657271_0_0_1"/>
<dbReference type="OrthoDB" id="2349883at2759"/>